<organism evidence="7">
    <name type="scientific">Methanothrix harundinacea</name>
    <dbReference type="NCBI Taxonomy" id="301375"/>
    <lineage>
        <taxon>Archaea</taxon>
        <taxon>Methanobacteriati</taxon>
        <taxon>Methanobacteriota</taxon>
        <taxon>Stenosarchaea group</taxon>
        <taxon>Methanomicrobia</taxon>
        <taxon>Methanotrichales</taxon>
        <taxon>Methanotrichaceae</taxon>
        <taxon>Methanothrix</taxon>
    </lineage>
</organism>
<proteinExistence type="predicted"/>
<dbReference type="Pfam" id="PF04422">
    <property type="entry name" value="FrhB_FdhB_N"/>
    <property type="match status" value="1"/>
</dbReference>
<dbReference type="InterPro" id="IPR017896">
    <property type="entry name" value="4Fe4S_Fe-S-bd"/>
</dbReference>
<dbReference type="GO" id="GO:0046872">
    <property type="term" value="F:metal ion binding"/>
    <property type="evidence" value="ECO:0007669"/>
    <property type="project" value="UniProtKB-KW"/>
</dbReference>
<evidence type="ECO:0000256" key="4">
    <source>
        <dbReference type="ARBA" id="ARBA00023004"/>
    </source>
</evidence>
<dbReference type="InterPro" id="IPR007516">
    <property type="entry name" value="Co_F420_Hydgase/DH_bsu_N"/>
</dbReference>
<sequence length="386" mass="42085">MIYVWATDPGVRRRGESGGAVTALLKFALEEGIVDAVLGVKRGADLTDGRPHLTADPKEVEEMAGSIHGGTLLLSKLFGKYLDGARGFKVGAVVKGCDLMGIFEQAKRGEVDRNNLLLFGLNCGGSIAPSMMRRIISEAFGEEPSAVTKETIHKGRFHITVRGEHKDLPIREIEGAGLGRRENCRRCKLKVPRGADLACGNWGVREELVGEATFVEVTTDRGRDLLRRALEAGAIGIASPEGPCIKARKRREDLIIGLSEEERERDFAPLEGSRDRMRAVIEETARCIKCYACVEVCPALFNTTGPYRTSFPGLVPPGLEFHLTRYAHVADSCINCGQCQELCPMEIPNARIMHAIATDLQELCGYRAGEESSKPAVALMRRPVGA</sequence>
<dbReference type="AlphaFoldDB" id="E7EAQ1"/>
<dbReference type="RefSeq" id="WP_014585896.1">
    <property type="nucleotide sequence ID" value="NC_017527.1"/>
</dbReference>
<protein>
    <submittedName>
        <fullName evidence="7">Formate dehydrogenase beta subunit</fullName>
    </submittedName>
</protein>
<evidence type="ECO:0000256" key="2">
    <source>
        <dbReference type="ARBA" id="ARBA00022723"/>
    </source>
</evidence>
<dbReference type="Pfam" id="PF13183">
    <property type="entry name" value="Fer4_8"/>
    <property type="match status" value="1"/>
</dbReference>
<dbReference type="PROSITE" id="PS51379">
    <property type="entry name" value="4FE4S_FER_2"/>
    <property type="match status" value="2"/>
</dbReference>
<dbReference type="OMA" id="QCQELCP"/>
<dbReference type="PROSITE" id="PS00198">
    <property type="entry name" value="4FE4S_FER_1"/>
    <property type="match status" value="2"/>
</dbReference>
<feature type="domain" description="4Fe-4S ferredoxin-type" evidence="6">
    <location>
        <begin position="324"/>
        <end position="353"/>
    </location>
</feature>
<evidence type="ECO:0000256" key="5">
    <source>
        <dbReference type="ARBA" id="ARBA00023014"/>
    </source>
</evidence>
<dbReference type="InterPro" id="IPR007525">
    <property type="entry name" value="FrhB_FdhB_C"/>
</dbReference>
<keyword evidence="2" id="KW-0479">Metal-binding</keyword>
<dbReference type="Gene3D" id="3.30.70.3270">
    <property type="match status" value="1"/>
</dbReference>
<evidence type="ECO:0000259" key="6">
    <source>
        <dbReference type="PROSITE" id="PS51379"/>
    </source>
</evidence>
<dbReference type="EMBL" id="HQ625044">
    <property type="protein sequence ID" value="ADU53759.1"/>
    <property type="molecule type" value="Genomic_DNA"/>
</dbReference>
<name>E7EAQ1_9EURY</name>
<keyword evidence="4" id="KW-0408">Iron</keyword>
<accession>E7EAQ1</accession>
<reference evidence="7" key="1">
    <citation type="submission" date="2010-11" db="EMBL/GenBank/DDBJ databases">
        <title>Morphology change in Methanosaeta harundinacea.</title>
        <authorList>
            <person name="Zhu J.X."/>
            <person name="Zhang G.S."/>
            <person name="Dong X.Z."/>
        </authorList>
    </citation>
    <scope>NUCLEOTIDE SEQUENCE</scope>
    <source>
        <strain evidence="7">6Ac</strain>
    </source>
</reference>
<dbReference type="SUPFAM" id="SSF46548">
    <property type="entry name" value="alpha-helical ferredoxin"/>
    <property type="match status" value="1"/>
</dbReference>
<keyword evidence="5" id="KW-0411">Iron-sulfur</keyword>
<evidence type="ECO:0000256" key="1">
    <source>
        <dbReference type="ARBA" id="ARBA00001974"/>
    </source>
</evidence>
<evidence type="ECO:0000256" key="3">
    <source>
        <dbReference type="ARBA" id="ARBA00023002"/>
    </source>
</evidence>
<feature type="domain" description="4Fe-4S ferredoxin-type" evidence="6">
    <location>
        <begin position="277"/>
        <end position="307"/>
    </location>
</feature>
<keyword evidence="3" id="KW-0560">Oxidoreductase</keyword>
<dbReference type="InterPro" id="IPR017900">
    <property type="entry name" value="4Fe4S_Fe_S_CS"/>
</dbReference>
<evidence type="ECO:0000313" key="7">
    <source>
        <dbReference type="EMBL" id="ADU53759.1"/>
    </source>
</evidence>
<dbReference type="PANTHER" id="PTHR31332">
    <property type="entry name" value="7-HYDROXYMETHYL CHLOROPHYLL A REDUCTASE, CHLOROPLASTIC"/>
    <property type="match status" value="1"/>
</dbReference>
<dbReference type="InterPro" id="IPR045220">
    <property type="entry name" value="FRHB/FDHB/HCAR-like"/>
</dbReference>
<comment type="cofactor">
    <cofactor evidence="1">
        <name>FAD</name>
        <dbReference type="ChEBI" id="CHEBI:57692"/>
    </cofactor>
</comment>
<dbReference type="GO" id="GO:0052592">
    <property type="term" value="F:oxidoreductase activity, acting on CH or CH2 groups, with an iron-sulfur protein as acceptor"/>
    <property type="evidence" value="ECO:0007669"/>
    <property type="project" value="TreeGrafter"/>
</dbReference>
<dbReference type="Pfam" id="PF04432">
    <property type="entry name" value="FrhB_FdhB_C"/>
    <property type="match status" value="1"/>
</dbReference>
<dbReference type="PANTHER" id="PTHR31332:SF6">
    <property type="entry name" value="FORMATE DEHYDROGENASE SUBUNIT BETA"/>
    <property type="match status" value="1"/>
</dbReference>
<dbReference type="GeneID" id="12509493"/>
<dbReference type="GO" id="GO:0051536">
    <property type="term" value="F:iron-sulfur cluster binding"/>
    <property type="evidence" value="ECO:0007669"/>
    <property type="project" value="UniProtKB-KW"/>
</dbReference>